<sequence>MSELPRGEQCASGQVLGAVLRCKAVASAGSMLAWVLQRPELIDADQLTAPSKECKRSLTGLFLHSQQCLTLTARGIAGLGCSSSSSSSSSSSGGGGGGSGSVGTLAAAMTQQMQQSGPQSSFG</sequence>
<reference evidence="2 3" key="1">
    <citation type="submission" date="2023-05" db="EMBL/GenBank/DDBJ databases">
        <title>A 100% complete, gapless, phased diploid assembly of the Scenedesmus obliquus UTEX 3031 genome.</title>
        <authorList>
            <person name="Biondi T.C."/>
            <person name="Hanschen E.R."/>
            <person name="Kwon T."/>
            <person name="Eng W."/>
            <person name="Kruse C.P.S."/>
            <person name="Koehler S.I."/>
            <person name="Kunde Y."/>
            <person name="Gleasner C.D."/>
            <person name="You Mak K.T."/>
            <person name="Polle J."/>
            <person name="Hovde B.T."/>
            <person name="Starkenburg S.R."/>
        </authorList>
    </citation>
    <scope>NUCLEOTIDE SEQUENCE [LARGE SCALE GENOMIC DNA]</scope>
    <source>
        <strain evidence="2 3">DOE0152z</strain>
    </source>
</reference>
<feature type="compositionally biased region" description="Low complexity" evidence="1">
    <location>
        <begin position="106"/>
        <end position="115"/>
    </location>
</feature>
<accession>A0ABY8UMA9</accession>
<gene>
    <name evidence="2" type="ORF">OEZ85_004699</name>
</gene>
<feature type="compositionally biased region" description="Gly residues" evidence="1">
    <location>
        <begin position="92"/>
        <end position="101"/>
    </location>
</feature>
<protein>
    <submittedName>
        <fullName evidence="2">Uncharacterized protein</fullName>
    </submittedName>
</protein>
<feature type="compositionally biased region" description="Low complexity" evidence="1">
    <location>
        <begin position="82"/>
        <end position="91"/>
    </location>
</feature>
<name>A0ABY8UMA9_TETOB</name>
<dbReference type="EMBL" id="CP126221">
    <property type="protein sequence ID" value="WIA22392.1"/>
    <property type="molecule type" value="Genomic_DNA"/>
</dbReference>
<evidence type="ECO:0000313" key="2">
    <source>
        <dbReference type="EMBL" id="WIA22392.1"/>
    </source>
</evidence>
<feature type="region of interest" description="Disordered" evidence="1">
    <location>
        <begin position="80"/>
        <end position="123"/>
    </location>
</feature>
<evidence type="ECO:0000256" key="1">
    <source>
        <dbReference type="SAM" id="MobiDB-lite"/>
    </source>
</evidence>
<dbReference type="Proteomes" id="UP001244341">
    <property type="component" value="Chromosome 14b"/>
</dbReference>
<keyword evidence="3" id="KW-1185">Reference proteome</keyword>
<evidence type="ECO:0000313" key="3">
    <source>
        <dbReference type="Proteomes" id="UP001244341"/>
    </source>
</evidence>
<organism evidence="2 3">
    <name type="scientific">Tetradesmus obliquus</name>
    <name type="common">Green alga</name>
    <name type="synonym">Acutodesmus obliquus</name>
    <dbReference type="NCBI Taxonomy" id="3088"/>
    <lineage>
        <taxon>Eukaryota</taxon>
        <taxon>Viridiplantae</taxon>
        <taxon>Chlorophyta</taxon>
        <taxon>core chlorophytes</taxon>
        <taxon>Chlorophyceae</taxon>
        <taxon>CS clade</taxon>
        <taxon>Sphaeropleales</taxon>
        <taxon>Scenedesmaceae</taxon>
        <taxon>Tetradesmus</taxon>
    </lineage>
</organism>
<proteinExistence type="predicted"/>